<comment type="caution">
    <text evidence="2">The sequence shown here is derived from an EMBL/GenBank/DDBJ whole genome shotgun (WGS) entry which is preliminary data.</text>
</comment>
<dbReference type="EMBL" id="JACIJI010000001">
    <property type="protein sequence ID" value="MBB5718196.1"/>
    <property type="molecule type" value="Genomic_DNA"/>
</dbReference>
<dbReference type="RefSeq" id="WP_184001866.1">
    <property type="nucleotide sequence ID" value="NZ_BAABIF010000004.1"/>
</dbReference>
<dbReference type="AlphaFoldDB" id="A0A840YXD4"/>
<name>A0A840YXD4_9SPHN</name>
<organism evidence="2 3">
    <name type="scientific">Stakelama sediminis</name>
    <dbReference type="NCBI Taxonomy" id="463200"/>
    <lineage>
        <taxon>Bacteria</taxon>
        <taxon>Pseudomonadati</taxon>
        <taxon>Pseudomonadota</taxon>
        <taxon>Alphaproteobacteria</taxon>
        <taxon>Sphingomonadales</taxon>
        <taxon>Sphingomonadaceae</taxon>
        <taxon>Stakelama</taxon>
    </lineage>
</organism>
<evidence type="ECO:0000256" key="1">
    <source>
        <dbReference type="SAM" id="Phobius"/>
    </source>
</evidence>
<evidence type="ECO:0000313" key="2">
    <source>
        <dbReference type="EMBL" id="MBB5718196.1"/>
    </source>
</evidence>
<keyword evidence="3" id="KW-1185">Reference proteome</keyword>
<gene>
    <name evidence="2" type="ORF">FHR23_001103</name>
</gene>
<feature type="transmembrane region" description="Helical" evidence="1">
    <location>
        <begin position="74"/>
        <end position="92"/>
    </location>
</feature>
<reference evidence="2 3" key="1">
    <citation type="submission" date="2020-08" db="EMBL/GenBank/DDBJ databases">
        <title>Genomic Encyclopedia of Type Strains, Phase IV (KMG-IV): sequencing the most valuable type-strain genomes for metagenomic binning, comparative biology and taxonomic classification.</title>
        <authorList>
            <person name="Goeker M."/>
        </authorList>
    </citation>
    <scope>NUCLEOTIDE SEQUENCE [LARGE SCALE GENOMIC DNA]</scope>
    <source>
        <strain evidence="2 3">DSM 27203</strain>
    </source>
</reference>
<proteinExistence type="predicted"/>
<keyword evidence="1" id="KW-0472">Membrane</keyword>
<keyword evidence="1" id="KW-0812">Transmembrane</keyword>
<keyword evidence="1" id="KW-1133">Transmembrane helix</keyword>
<accession>A0A840YXD4</accession>
<evidence type="ECO:0000313" key="3">
    <source>
        <dbReference type="Proteomes" id="UP000554342"/>
    </source>
</evidence>
<protein>
    <submittedName>
        <fullName evidence="2">Uncharacterized protein</fullName>
    </submittedName>
</protein>
<sequence length="93" mass="10053">MDWKILALLQLAVVGVICGTLSAHNTVRMISEINASSKGSAQTADVGFYPGKAAAIRNHHRRIFPASKCRKLNTLYRAMTIASFIIAAIALLI</sequence>
<dbReference type="Proteomes" id="UP000554342">
    <property type="component" value="Unassembled WGS sequence"/>
</dbReference>